<dbReference type="PANTHER" id="PTHR32305:SF11">
    <property type="entry name" value="TYPE VI SECRETION SYSTEM SPIKE PROTEIN VGRG3"/>
    <property type="match status" value="1"/>
</dbReference>
<dbReference type="RefSeq" id="WP_281032559.1">
    <property type="nucleotide sequence ID" value="NZ_QJTF01000040.1"/>
</dbReference>
<proteinExistence type="predicted"/>
<evidence type="ECO:0000259" key="2">
    <source>
        <dbReference type="Pfam" id="PF22178"/>
    </source>
</evidence>
<dbReference type="InterPro" id="IPR050708">
    <property type="entry name" value="T6SS_VgrG/RHS"/>
</dbReference>
<dbReference type="SUPFAM" id="SSF69255">
    <property type="entry name" value="gp5 N-terminal domain-like"/>
    <property type="match status" value="1"/>
</dbReference>
<dbReference type="PANTHER" id="PTHR32305">
    <property type="match status" value="1"/>
</dbReference>
<feature type="non-terminal residue" evidence="3">
    <location>
        <position position="1"/>
    </location>
</feature>
<dbReference type="Gene3D" id="2.40.50.230">
    <property type="entry name" value="Gp5 N-terminal domain"/>
    <property type="match status" value="1"/>
</dbReference>
<dbReference type="Pfam" id="PF22178">
    <property type="entry name" value="Gp5_trimer_C"/>
    <property type="match status" value="1"/>
</dbReference>
<evidence type="ECO:0000259" key="1">
    <source>
        <dbReference type="Pfam" id="PF04717"/>
    </source>
</evidence>
<dbReference type="Pfam" id="PF04717">
    <property type="entry name" value="Phage_base_V"/>
    <property type="match status" value="1"/>
</dbReference>
<dbReference type="InterPro" id="IPR054030">
    <property type="entry name" value="Gp5_Vgr_C"/>
</dbReference>
<dbReference type="AlphaFoldDB" id="A0A318SU09"/>
<keyword evidence="4" id="KW-1185">Reference proteome</keyword>
<name>A0A318SU09_9HYPH</name>
<accession>A0A318SU09</accession>
<evidence type="ECO:0000313" key="3">
    <source>
        <dbReference type="EMBL" id="PYE85143.1"/>
    </source>
</evidence>
<gene>
    <name evidence="3" type="ORF">C7477_1401</name>
</gene>
<dbReference type="Proteomes" id="UP000247454">
    <property type="component" value="Unassembled WGS sequence"/>
</dbReference>
<comment type="caution">
    <text evidence="3">The sequence shown here is derived from an EMBL/GenBank/DDBJ whole genome shotgun (WGS) entry which is preliminary data.</text>
</comment>
<feature type="domain" description="Gp5/Type VI secretion system Vgr protein OB-fold" evidence="1">
    <location>
        <begin position="1"/>
        <end position="35"/>
    </location>
</feature>
<organism evidence="3 4">
    <name type="scientific">Phyllobacterium leguminum</name>
    <dbReference type="NCBI Taxonomy" id="314237"/>
    <lineage>
        <taxon>Bacteria</taxon>
        <taxon>Pseudomonadati</taxon>
        <taxon>Pseudomonadota</taxon>
        <taxon>Alphaproteobacteria</taxon>
        <taxon>Hyphomicrobiales</taxon>
        <taxon>Phyllobacteriaceae</taxon>
        <taxon>Phyllobacterium</taxon>
    </lineage>
</organism>
<dbReference type="EMBL" id="QJTF01000040">
    <property type="protein sequence ID" value="PYE85143.1"/>
    <property type="molecule type" value="Genomic_DNA"/>
</dbReference>
<protein>
    <submittedName>
        <fullName evidence="3">Uncharacterized protein</fullName>
    </submittedName>
</protein>
<dbReference type="SUPFAM" id="SSF69349">
    <property type="entry name" value="Phage fibre proteins"/>
    <property type="match status" value="1"/>
</dbReference>
<dbReference type="InterPro" id="IPR006531">
    <property type="entry name" value="Gp5/Vgr_OB"/>
</dbReference>
<sequence length="227" mass="24959">GATWGHMAIPRIGQEVIVDFLEGDPDQPIVIGRTYHARNRPPYKLPDNKTKMVIRSDTHKAKGKVGFNEISFEDENGREEVFVHAEKDMNTIVKNNKTTLVTTLFSEMTGFVRQSYVGVDYHVTVGGTYNQIVGATASHEAGSSYTIRAGSLLDLQSPEHVKLRSGKHTDISSGGSLLLSTLKDFQVSSGGRIFITATDDIVIKRGNSVIEIKENEISIRSGKVKIN</sequence>
<evidence type="ECO:0000313" key="4">
    <source>
        <dbReference type="Proteomes" id="UP000247454"/>
    </source>
</evidence>
<dbReference type="InterPro" id="IPR037026">
    <property type="entry name" value="Vgr_OB-fold_dom_sf"/>
</dbReference>
<reference evidence="3 4" key="1">
    <citation type="submission" date="2018-06" db="EMBL/GenBank/DDBJ databases">
        <title>Genomic Encyclopedia of Type Strains, Phase III (KMG-III): the genomes of soil and plant-associated and newly described type strains.</title>
        <authorList>
            <person name="Whitman W."/>
        </authorList>
    </citation>
    <scope>NUCLEOTIDE SEQUENCE [LARGE SCALE GENOMIC DNA]</scope>
    <source>
        <strain evidence="3 4">ORS 1419</strain>
    </source>
</reference>
<feature type="domain" description="Gp5/Type VI secretion system Vgr C-terminal trimerisation" evidence="2">
    <location>
        <begin position="53"/>
        <end position="151"/>
    </location>
</feature>